<keyword evidence="5" id="KW-0547">Nucleotide-binding</keyword>
<proteinExistence type="predicted"/>
<keyword evidence="8" id="KW-0472">Membrane</keyword>
<dbReference type="EC" id="2.7.13.3" evidence="2"/>
<evidence type="ECO:0000313" key="11">
    <source>
        <dbReference type="Proteomes" id="UP000187506"/>
    </source>
</evidence>
<name>A0AAC9PX71_9FLAO</name>
<dbReference type="Gene3D" id="1.25.40.10">
    <property type="entry name" value="Tetratricopeptide repeat domain"/>
    <property type="match status" value="1"/>
</dbReference>
<keyword evidence="8" id="KW-0812">Transmembrane</keyword>
<dbReference type="KEGG" id="lvn:BWR22_09735"/>
<evidence type="ECO:0000313" key="10">
    <source>
        <dbReference type="EMBL" id="APY00580.1"/>
    </source>
</evidence>
<keyword evidence="4" id="KW-0808">Transferase</keyword>
<comment type="catalytic activity">
    <reaction evidence="1">
        <text>ATP + protein L-histidine = ADP + protein N-phospho-L-histidine.</text>
        <dbReference type="EC" id="2.7.13.3"/>
    </reaction>
</comment>
<keyword evidence="7" id="KW-0067">ATP-binding</keyword>
<evidence type="ECO:0000256" key="6">
    <source>
        <dbReference type="ARBA" id="ARBA00022777"/>
    </source>
</evidence>
<feature type="domain" description="Signal transduction histidine kinase subgroup 2 dimerisation and phosphoacceptor" evidence="9">
    <location>
        <begin position="382"/>
        <end position="453"/>
    </location>
</feature>
<dbReference type="RefSeq" id="WP_076733486.1">
    <property type="nucleotide sequence ID" value="NZ_CP019352.1"/>
</dbReference>
<gene>
    <name evidence="10" type="ORF">BWR22_09735</name>
</gene>
<protein>
    <recommendedName>
        <fullName evidence="2">histidine kinase</fullName>
        <ecNumber evidence="2">2.7.13.3</ecNumber>
    </recommendedName>
</protein>
<dbReference type="PANTHER" id="PTHR41523:SF8">
    <property type="entry name" value="ETHYLENE RESPONSE SENSOR PROTEIN"/>
    <property type="match status" value="1"/>
</dbReference>
<dbReference type="AlphaFoldDB" id="A0AAC9PX71"/>
<keyword evidence="11" id="KW-1185">Reference proteome</keyword>
<dbReference type="Gene3D" id="3.30.565.10">
    <property type="entry name" value="Histidine kinase-like ATPase, C-terminal domain"/>
    <property type="match status" value="1"/>
</dbReference>
<dbReference type="InterPro" id="IPR011990">
    <property type="entry name" value="TPR-like_helical_dom_sf"/>
</dbReference>
<feature type="transmembrane region" description="Helical" evidence="8">
    <location>
        <begin position="338"/>
        <end position="359"/>
    </location>
</feature>
<organism evidence="10 11">
    <name type="scientific">Lacinutrix venerupis</name>
    <dbReference type="NCBI Taxonomy" id="1486034"/>
    <lineage>
        <taxon>Bacteria</taxon>
        <taxon>Pseudomonadati</taxon>
        <taxon>Bacteroidota</taxon>
        <taxon>Flavobacteriia</taxon>
        <taxon>Flavobacteriales</taxon>
        <taxon>Flavobacteriaceae</taxon>
        <taxon>Lacinutrix</taxon>
    </lineage>
</organism>
<evidence type="ECO:0000256" key="4">
    <source>
        <dbReference type="ARBA" id="ARBA00022679"/>
    </source>
</evidence>
<dbReference type="SUPFAM" id="SSF55874">
    <property type="entry name" value="ATPase domain of HSP90 chaperone/DNA topoisomerase II/histidine kinase"/>
    <property type="match status" value="1"/>
</dbReference>
<dbReference type="Proteomes" id="UP000187506">
    <property type="component" value="Chromosome"/>
</dbReference>
<evidence type="ECO:0000256" key="2">
    <source>
        <dbReference type="ARBA" id="ARBA00012438"/>
    </source>
</evidence>
<evidence type="ECO:0000256" key="1">
    <source>
        <dbReference type="ARBA" id="ARBA00000085"/>
    </source>
</evidence>
<sequence length="566" mass="66755">MKYFLFFISCLCFQVLLSQNDSIINFGENLVQENELDEAINYYNKHLLKPKTKEQEIFLLLGLAEVYKLKLNYNQANNFFINAFEKIKSIEDRQLEFLYHVKLGEFFRKRSLETEFETELDKARKILKSYKINDKYLVKYYNRKAALFTERYQNNDSTLFYANKSLDLAKKVKDKDNEFYSLLEIAGVYERKKDYKTSIRYIEEIIEFAKNNNMQQQEADAYISYIMALARSNQLEKALNTALHAANFSKKNNLLYNEIIFNENIQNLYFRLKDTEKAYEYLKYRLELTTKYNEIKKEELLFNLEAKYKLADKENQIKINTLELDNKNKALASNKIKLYVSIGLLLAATLVTVLIAYFFRKEKHSNKQLQALSYENEFLLSEANHRINNNLQLVIILIADQLKKIEGTNGFELKNILTKVEAISTLHKHLYKNTDKKKINAQNYLEDVKVSFFDVFKANDITINFNCEPVGIPNDIAMYFGLLLTELFINSIKHAFLKEDYKEINFELYQEQDILVLKYSDNGKANTGKIVQPKLINKLCRQLKAEYKINTTEGFVFVLEKHLKND</sequence>
<reference evidence="10 11" key="1">
    <citation type="submission" date="2017-01" db="EMBL/GenBank/DDBJ databases">
        <title>Complete genome of Lacinutrix venerupis DOK2-8 isolated from seawater in Dokdo.</title>
        <authorList>
            <person name="Chi W.-J."/>
            <person name="Kim J.H."/>
        </authorList>
    </citation>
    <scope>NUCLEOTIDE SEQUENCE [LARGE SCALE GENOMIC DNA]</scope>
    <source>
        <strain evidence="10 11">DOK2-8</strain>
    </source>
</reference>
<evidence type="ECO:0000256" key="7">
    <source>
        <dbReference type="ARBA" id="ARBA00022840"/>
    </source>
</evidence>
<dbReference type="GO" id="GO:0005524">
    <property type="term" value="F:ATP binding"/>
    <property type="evidence" value="ECO:0007669"/>
    <property type="project" value="UniProtKB-KW"/>
</dbReference>
<dbReference type="PANTHER" id="PTHR41523">
    <property type="entry name" value="TWO-COMPONENT SYSTEM SENSOR PROTEIN"/>
    <property type="match status" value="1"/>
</dbReference>
<dbReference type="EMBL" id="CP019352">
    <property type="protein sequence ID" value="APY00580.1"/>
    <property type="molecule type" value="Genomic_DNA"/>
</dbReference>
<evidence type="ECO:0000256" key="8">
    <source>
        <dbReference type="SAM" id="Phobius"/>
    </source>
</evidence>
<dbReference type="GO" id="GO:0004673">
    <property type="term" value="F:protein histidine kinase activity"/>
    <property type="evidence" value="ECO:0007669"/>
    <property type="project" value="UniProtKB-EC"/>
</dbReference>
<keyword evidence="6" id="KW-0418">Kinase</keyword>
<dbReference type="SUPFAM" id="SSF48452">
    <property type="entry name" value="TPR-like"/>
    <property type="match status" value="2"/>
</dbReference>
<evidence type="ECO:0000256" key="5">
    <source>
        <dbReference type="ARBA" id="ARBA00022741"/>
    </source>
</evidence>
<dbReference type="InterPro" id="IPR036890">
    <property type="entry name" value="HATPase_C_sf"/>
</dbReference>
<dbReference type="InterPro" id="IPR011495">
    <property type="entry name" value="Sig_transdc_His_kin_sub2_dim/P"/>
</dbReference>
<evidence type="ECO:0000256" key="3">
    <source>
        <dbReference type="ARBA" id="ARBA00022553"/>
    </source>
</evidence>
<accession>A0AAC9PX71</accession>
<dbReference type="Pfam" id="PF07568">
    <property type="entry name" value="HisKA_2"/>
    <property type="match status" value="1"/>
</dbReference>
<keyword evidence="8" id="KW-1133">Transmembrane helix</keyword>
<keyword evidence="3" id="KW-0597">Phosphoprotein</keyword>
<evidence type="ECO:0000259" key="9">
    <source>
        <dbReference type="Pfam" id="PF07568"/>
    </source>
</evidence>